<dbReference type="InterPro" id="IPR006148">
    <property type="entry name" value="Glc/Gal-6P_isomerase"/>
</dbReference>
<evidence type="ECO:0000256" key="5">
    <source>
        <dbReference type="ARBA" id="ARBA00013198"/>
    </source>
</evidence>
<dbReference type="AlphaFoldDB" id="A0A9X4IBD1"/>
<evidence type="ECO:0000256" key="7">
    <source>
        <dbReference type="RuleBase" id="RU365095"/>
    </source>
</evidence>
<comment type="similarity">
    <text evidence="4 7">Belongs to the glucosamine/galactosamine-6-phosphate isomerase family. 6-phosphogluconolactonase subfamily.</text>
</comment>
<evidence type="ECO:0000256" key="1">
    <source>
        <dbReference type="ARBA" id="ARBA00000832"/>
    </source>
</evidence>
<dbReference type="PANTHER" id="PTHR11054">
    <property type="entry name" value="6-PHOSPHOGLUCONOLACTONASE"/>
    <property type="match status" value="1"/>
</dbReference>
<evidence type="ECO:0000256" key="4">
    <source>
        <dbReference type="ARBA" id="ARBA00010662"/>
    </source>
</evidence>
<dbReference type="RefSeq" id="WP_274585369.1">
    <property type="nucleotide sequence ID" value="NZ_CP145811.1"/>
</dbReference>
<comment type="catalytic activity">
    <reaction evidence="1 7">
        <text>6-phospho-D-glucono-1,5-lactone + H2O = 6-phospho-D-gluconate + H(+)</text>
        <dbReference type="Rhea" id="RHEA:12556"/>
        <dbReference type="ChEBI" id="CHEBI:15377"/>
        <dbReference type="ChEBI" id="CHEBI:15378"/>
        <dbReference type="ChEBI" id="CHEBI:57955"/>
        <dbReference type="ChEBI" id="CHEBI:58759"/>
        <dbReference type="EC" id="3.1.1.31"/>
    </reaction>
</comment>
<reference evidence="10" key="2">
    <citation type="submission" date="2024-02" db="EMBL/GenBank/DDBJ databases">
        <title>Neisseria leonii sp. nov.</title>
        <authorList>
            <person name="Boutroux M."/>
            <person name="Favre-Rochex S."/>
            <person name="Gorgette O."/>
            <person name="Touak G."/>
            <person name="Muhle E."/>
            <person name="Chesneau O."/>
            <person name="Clermont D."/>
            <person name="Rahi P."/>
        </authorList>
    </citation>
    <scope>NUCLEOTIDE SEQUENCE</scope>
    <source>
        <strain evidence="10">51.81</strain>
    </source>
</reference>
<dbReference type="EMBL" id="CP146598">
    <property type="protein sequence ID" value="WWY03071.1"/>
    <property type="molecule type" value="Genomic_DNA"/>
</dbReference>
<reference evidence="9" key="1">
    <citation type="submission" date="2022-10" db="EMBL/GenBank/DDBJ databases">
        <authorList>
            <person name="Boutroux M."/>
        </authorList>
    </citation>
    <scope>NUCLEOTIDE SEQUENCE</scope>
    <source>
        <strain evidence="9">51.81</strain>
    </source>
</reference>
<comment type="function">
    <text evidence="2 7">Hydrolysis of 6-phosphogluconolactone to 6-phosphogluconate.</text>
</comment>
<dbReference type="CDD" id="cd01400">
    <property type="entry name" value="6PGL"/>
    <property type="match status" value="1"/>
</dbReference>
<dbReference type="NCBIfam" id="TIGR01198">
    <property type="entry name" value="pgl"/>
    <property type="match status" value="1"/>
</dbReference>
<dbReference type="EMBL" id="JAPQFL010000005">
    <property type="protein sequence ID" value="MDD9328269.1"/>
    <property type="molecule type" value="Genomic_DNA"/>
</dbReference>
<evidence type="ECO:0000256" key="2">
    <source>
        <dbReference type="ARBA" id="ARBA00002681"/>
    </source>
</evidence>
<keyword evidence="7 9" id="KW-0378">Hydrolase</keyword>
<dbReference type="EC" id="3.1.1.31" evidence="5 7"/>
<gene>
    <name evidence="7 9" type="primary">pgl</name>
    <name evidence="9" type="ORF">ORY91_001689</name>
    <name evidence="10" type="ORF">V9W64_10390</name>
</gene>
<dbReference type="InterPro" id="IPR005900">
    <property type="entry name" value="6-phosphogluconolactonase_DevB"/>
</dbReference>
<evidence type="ECO:0000313" key="10">
    <source>
        <dbReference type="EMBL" id="WWY03071.1"/>
    </source>
</evidence>
<evidence type="ECO:0000256" key="3">
    <source>
        <dbReference type="ARBA" id="ARBA00004961"/>
    </source>
</evidence>
<keyword evidence="11" id="KW-1185">Reference proteome</keyword>
<name>A0A9X4IBD1_9NEIS</name>
<sequence length="233" mass="24750">MSVQWHEFPDAQSAAAALAGAVAADLRAALAAQGGAVLAVSGGRSPIAFFQALSQQDLAWDKVGVTLVDERMVPTDHEDSNTRLVRTHLLQNRAAAAQWLPVIDDGADAADLADTARAVAYALKHYRRPDVAVLGMGGDGHTASLFPQSPQLADGLNRDYPQPLLHTTPQTAPHERISMTLAQIEAAGRVYLAIGGAEKRRVYGQAAAAENPACPVSCVLHSEKADCHVYYHD</sequence>
<dbReference type="PANTHER" id="PTHR11054:SF0">
    <property type="entry name" value="6-PHOSPHOGLUCONOLACTONASE"/>
    <property type="match status" value="1"/>
</dbReference>
<evidence type="ECO:0000256" key="6">
    <source>
        <dbReference type="ARBA" id="ARBA00020337"/>
    </source>
</evidence>
<dbReference type="Pfam" id="PF01182">
    <property type="entry name" value="Glucosamine_iso"/>
    <property type="match status" value="1"/>
</dbReference>
<dbReference type="GO" id="GO:0005975">
    <property type="term" value="P:carbohydrate metabolic process"/>
    <property type="evidence" value="ECO:0007669"/>
    <property type="project" value="UniProtKB-UniRule"/>
</dbReference>
<evidence type="ECO:0000313" key="11">
    <source>
        <dbReference type="Proteomes" id="UP001149607"/>
    </source>
</evidence>
<dbReference type="Proteomes" id="UP001149607">
    <property type="component" value="Chromosome"/>
</dbReference>
<dbReference type="InterPro" id="IPR039104">
    <property type="entry name" value="6PGL"/>
</dbReference>
<comment type="pathway">
    <text evidence="3 7">Carbohydrate degradation; pentose phosphate pathway; D-ribulose 5-phosphate from D-glucose 6-phosphate (oxidative stage): step 2/3.</text>
</comment>
<dbReference type="SUPFAM" id="SSF100950">
    <property type="entry name" value="NagB/RpiA/CoA transferase-like"/>
    <property type="match status" value="1"/>
</dbReference>
<evidence type="ECO:0000313" key="9">
    <source>
        <dbReference type="EMBL" id="MDD9328269.1"/>
    </source>
</evidence>
<dbReference type="Gene3D" id="3.40.50.1360">
    <property type="match status" value="1"/>
</dbReference>
<dbReference type="GO" id="GO:0017057">
    <property type="term" value="F:6-phosphogluconolactonase activity"/>
    <property type="evidence" value="ECO:0007669"/>
    <property type="project" value="UniProtKB-UniRule"/>
</dbReference>
<organism evidence="9">
    <name type="scientific">Neisseria leonii</name>
    <dbReference type="NCBI Taxonomy" id="2995413"/>
    <lineage>
        <taxon>Bacteria</taxon>
        <taxon>Pseudomonadati</taxon>
        <taxon>Pseudomonadota</taxon>
        <taxon>Betaproteobacteria</taxon>
        <taxon>Neisseriales</taxon>
        <taxon>Neisseriaceae</taxon>
        <taxon>Neisseria</taxon>
    </lineage>
</organism>
<proteinExistence type="inferred from homology"/>
<dbReference type="GO" id="GO:0006098">
    <property type="term" value="P:pentose-phosphate shunt"/>
    <property type="evidence" value="ECO:0007669"/>
    <property type="project" value="InterPro"/>
</dbReference>
<protein>
    <recommendedName>
        <fullName evidence="6 7">6-phosphogluconolactonase</fullName>
        <shortName evidence="7">6PGL</shortName>
        <ecNumber evidence="5 7">3.1.1.31</ecNumber>
    </recommendedName>
</protein>
<feature type="domain" description="Glucosamine/galactosamine-6-phosphate isomerase" evidence="8">
    <location>
        <begin position="9"/>
        <end position="222"/>
    </location>
</feature>
<accession>A0A9X4IBD1</accession>
<evidence type="ECO:0000259" key="8">
    <source>
        <dbReference type="Pfam" id="PF01182"/>
    </source>
</evidence>
<dbReference type="InterPro" id="IPR037171">
    <property type="entry name" value="NagB/RpiA_transferase-like"/>
</dbReference>